<comment type="caution">
    <text evidence="1">The sequence shown here is derived from an EMBL/GenBank/DDBJ whole genome shotgun (WGS) entry which is preliminary data.</text>
</comment>
<gene>
    <name evidence="1" type="ORF">QFC19_001755</name>
</gene>
<evidence type="ECO:0000313" key="2">
    <source>
        <dbReference type="Proteomes" id="UP001241377"/>
    </source>
</evidence>
<accession>A0ACC2WFZ4</accession>
<reference evidence="1" key="1">
    <citation type="submission" date="2023-04" db="EMBL/GenBank/DDBJ databases">
        <title>Draft Genome sequencing of Naganishia species isolated from polar environments using Oxford Nanopore Technology.</title>
        <authorList>
            <person name="Leo P."/>
            <person name="Venkateswaran K."/>
        </authorList>
    </citation>
    <scope>NUCLEOTIDE SEQUENCE</scope>
    <source>
        <strain evidence="1">MNA-CCFEE 5261</strain>
    </source>
</reference>
<protein>
    <submittedName>
        <fullName evidence="1">Uncharacterized protein</fullName>
    </submittedName>
</protein>
<sequence length="81" mass="8111">MPPQGLAGLCVSVIPVVLLALVTFNTPYLKSLSFLDAKYAGFQASFGTLGYCTTGGTAVTNGTAAGADGCVGPTIGYTFGQ</sequence>
<dbReference type="Proteomes" id="UP001241377">
    <property type="component" value="Unassembled WGS sequence"/>
</dbReference>
<dbReference type="EMBL" id="JASBWR010000014">
    <property type="protein sequence ID" value="KAJ9110084.1"/>
    <property type="molecule type" value="Genomic_DNA"/>
</dbReference>
<organism evidence="1 2">
    <name type="scientific">Naganishia cerealis</name>
    <dbReference type="NCBI Taxonomy" id="610337"/>
    <lineage>
        <taxon>Eukaryota</taxon>
        <taxon>Fungi</taxon>
        <taxon>Dikarya</taxon>
        <taxon>Basidiomycota</taxon>
        <taxon>Agaricomycotina</taxon>
        <taxon>Tremellomycetes</taxon>
        <taxon>Filobasidiales</taxon>
        <taxon>Filobasidiaceae</taxon>
        <taxon>Naganishia</taxon>
    </lineage>
</organism>
<proteinExistence type="predicted"/>
<name>A0ACC2WFZ4_9TREE</name>
<evidence type="ECO:0000313" key="1">
    <source>
        <dbReference type="EMBL" id="KAJ9110084.1"/>
    </source>
</evidence>
<keyword evidence="2" id="KW-1185">Reference proteome</keyword>